<proteinExistence type="predicted"/>
<reference evidence="1" key="1">
    <citation type="submission" date="2014-09" db="EMBL/GenBank/DDBJ databases">
        <authorList>
            <person name="Magalhaes I.L.F."/>
            <person name="Oliveira U."/>
            <person name="Santos F.R."/>
            <person name="Vidigal T.H.D.A."/>
            <person name="Brescovit A.D."/>
            <person name="Santos A.J."/>
        </authorList>
    </citation>
    <scope>NUCLEOTIDE SEQUENCE</scope>
    <source>
        <tissue evidence="1">Shoot tissue taken approximately 20 cm above the soil surface</tissue>
    </source>
</reference>
<name>A0A0A9ANT9_ARUDO</name>
<reference evidence="1" key="2">
    <citation type="journal article" date="2015" name="Data Brief">
        <title>Shoot transcriptome of the giant reed, Arundo donax.</title>
        <authorList>
            <person name="Barrero R.A."/>
            <person name="Guerrero F.D."/>
            <person name="Moolhuijzen P."/>
            <person name="Goolsby J.A."/>
            <person name="Tidwell J."/>
            <person name="Bellgard S.E."/>
            <person name="Bellgard M.I."/>
        </authorList>
    </citation>
    <scope>NUCLEOTIDE SEQUENCE</scope>
    <source>
        <tissue evidence="1">Shoot tissue taken approximately 20 cm above the soil surface</tissue>
    </source>
</reference>
<accession>A0A0A9ANT9</accession>
<organism evidence="1">
    <name type="scientific">Arundo donax</name>
    <name type="common">Giant reed</name>
    <name type="synonym">Donax arundinaceus</name>
    <dbReference type="NCBI Taxonomy" id="35708"/>
    <lineage>
        <taxon>Eukaryota</taxon>
        <taxon>Viridiplantae</taxon>
        <taxon>Streptophyta</taxon>
        <taxon>Embryophyta</taxon>
        <taxon>Tracheophyta</taxon>
        <taxon>Spermatophyta</taxon>
        <taxon>Magnoliopsida</taxon>
        <taxon>Liliopsida</taxon>
        <taxon>Poales</taxon>
        <taxon>Poaceae</taxon>
        <taxon>PACMAD clade</taxon>
        <taxon>Arundinoideae</taxon>
        <taxon>Arundineae</taxon>
        <taxon>Arundo</taxon>
    </lineage>
</organism>
<dbReference type="AlphaFoldDB" id="A0A0A9ANT9"/>
<dbReference type="EMBL" id="GBRH01249148">
    <property type="protein sequence ID" value="JAD48747.1"/>
    <property type="molecule type" value="Transcribed_RNA"/>
</dbReference>
<protein>
    <submittedName>
        <fullName evidence="1">Uncharacterized protein</fullName>
    </submittedName>
</protein>
<evidence type="ECO:0000313" key="1">
    <source>
        <dbReference type="EMBL" id="JAD48747.1"/>
    </source>
</evidence>
<sequence>MVKTTLLLKFTMQLKQELITSTKGNETDFPFIYQRYDFYLS</sequence>